<keyword evidence="3" id="KW-1185">Reference proteome</keyword>
<dbReference type="EMBL" id="VJNB01000015">
    <property type="protein sequence ID" value="TSE18365.1"/>
    <property type="molecule type" value="Genomic_DNA"/>
</dbReference>
<accession>A0A554W454</accession>
<dbReference type="SUPFAM" id="SSF51905">
    <property type="entry name" value="FAD/NAD(P)-binding domain"/>
    <property type="match status" value="1"/>
</dbReference>
<dbReference type="InterPro" id="IPR002937">
    <property type="entry name" value="Amino_oxidase"/>
</dbReference>
<dbReference type="OrthoDB" id="20837at2"/>
<dbReference type="PANTHER" id="PTHR42923:SF17">
    <property type="entry name" value="AMINE OXIDASE DOMAIN-CONTAINING PROTEIN"/>
    <property type="match status" value="1"/>
</dbReference>
<organism evidence="2 3">
    <name type="scientific">Tepidimonas alkaliphilus</name>
    <dbReference type="NCBI Taxonomy" id="2588942"/>
    <lineage>
        <taxon>Bacteria</taxon>
        <taxon>Pseudomonadati</taxon>
        <taxon>Pseudomonadota</taxon>
        <taxon>Betaproteobacteria</taxon>
        <taxon>Burkholderiales</taxon>
        <taxon>Tepidimonas</taxon>
    </lineage>
</organism>
<evidence type="ECO:0000259" key="1">
    <source>
        <dbReference type="Pfam" id="PF01593"/>
    </source>
</evidence>
<dbReference type="GO" id="GO:0016491">
    <property type="term" value="F:oxidoreductase activity"/>
    <property type="evidence" value="ECO:0007669"/>
    <property type="project" value="InterPro"/>
</dbReference>
<evidence type="ECO:0000313" key="2">
    <source>
        <dbReference type="EMBL" id="TSE18365.1"/>
    </source>
</evidence>
<dbReference type="PANTHER" id="PTHR42923">
    <property type="entry name" value="PROTOPORPHYRINOGEN OXIDASE"/>
    <property type="match status" value="1"/>
</dbReference>
<protein>
    <submittedName>
        <fullName evidence="2">HpnE: squalene-associated FAD-dependent desaturase</fullName>
    </submittedName>
</protein>
<proteinExistence type="predicted"/>
<dbReference type="InterPro" id="IPR036188">
    <property type="entry name" value="FAD/NAD-bd_sf"/>
</dbReference>
<dbReference type="Gene3D" id="3.50.50.60">
    <property type="entry name" value="FAD/NAD(P)-binding domain"/>
    <property type="match status" value="1"/>
</dbReference>
<sequence>MNFAVVGSGIAGLAAAYRLSSWAHVTLLEAGEHFGGHTRTIDVTLPGQDGQLVTHGVDTGFLVFNHRTYPGLTALLEELRVPAAPSTMSFSVQLPGPDGQPALEWGGASLATVFAQRRNLVRPRFWAMLADLLRFNRLCTTLARRGDDAALAEPLGAFLDRHGFGRALRDWYLLPMLGCIWSCPTEQMLAFPVGTMIRFCHNHGLLQVYGRPTWFTIPGGARQYVQRIVARLADARLRTPVRRIERDPAGVTVITDAGRARFDAVVLATHSDQALALLAQPTDQERALLGAIRYQRNRAVLHTDTSVMPKRRSVWSAWNYERAADAGTEAARVCLHYWLNALQPLPFRTPLIETLNPVRPIDPASVIDEVEFEHPVFDHAAVAAQRQIAALQGRQRTWFAGAWLGYGFHEDGLRAGDAAAQAIEKAWRGWRAAA</sequence>
<gene>
    <name evidence="2" type="ORF">Talka_02214</name>
</gene>
<dbReference type="RefSeq" id="WP_143891401.1">
    <property type="nucleotide sequence ID" value="NZ_VJNB01000015.1"/>
</dbReference>
<dbReference type="Gene3D" id="3.30.70.1990">
    <property type="match status" value="1"/>
</dbReference>
<feature type="domain" description="Amine oxidase" evidence="1">
    <location>
        <begin position="10"/>
        <end position="423"/>
    </location>
</feature>
<reference evidence="2 3" key="1">
    <citation type="submission" date="2019-07" db="EMBL/GenBank/DDBJ databases">
        <title>Tepidimonas alkaliphilus YIM 72238 draft genome.</title>
        <authorList>
            <person name="Da Costa M.S."/>
            <person name="Froufe H.J.C."/>
            <person name="Egas C."/>
            <person name="Albuquerque L."/>
        </authorList>
    </citation>
    <scope>NUCLEOTIDE SEQUENCE [LARGE SCALE GENOMIC DNA]</scope>
    <source>
        <strain evidence="2 3">YIM 72238</strain>
    </source>
</reference>
<dbReference type="AlphaFoldDB" id="A0A554W454"/>
<dbReference type="Pfam" id="PF01593">
    <property type="entry name" value="Amino_oxidase"/>
    <property type="match status" value="1"/>
</dbReference>
<name>A0A554W454_9BURK</name>
<dbReference type="Gene3D" id="1.10.405.20">
    <property type="match status" value="1"/>
</dbReference>
<dbReference type="Proteomes" id="UP000315736">
    <property type="component" value="Unassembled WGS sequence"/>
</dbReference>
<dbReference type="InterPro" id="IPR050464">
    <property type="entry name" value="Zeta_carotene_desat/Oxidored"/>
</dbReference>
<evidence type="ECO:0000313" key="3">
    <source>
        <dbReference type="Proteomes" id="UP000315736"/>
    </source>
</evidence>
<comment type="caution">
    <text evidence="2">The sequence shown here is derived from an EMBL/GenBank/DDBJ whole genome shotgun (WGS) entry which is preliminary data.</text>
</comment>